<proteinExistence type="predicted"/>
<gene>
    <name evidence="1" type="ORF">DAPK24_002220</name>
</gene>
<dbReference type="EMBL" id="BTGB01000001">
    <property type="protein sequence ID" value="GMM43647.1"/>
    <property type="molecule type" value="Genomic_DNA"/>
</dbReference>
<keyword evidence="2" id="KW-1185">Reference proteome</keyword>
<evidence type="ECO:0008006" key="3">
    <source>
        <dbReference type="Google" id="ProtNLM"/>
    </source>
</evidence>
<name>A0AAV5QXW7_PICKL</name>
<reference evidence="1 2" key="1">
    <citation type="journal article" date="2023" name="Elife">
        <title>Identification of key yeast species and microbe-microbe interactions impacting larval growth of Drosophila in the wild.</title>
        <authorList>
            <person name="Mure A."/>
            <person name="Sugiura Y."/>
            <person name="Maeda R."/>
            <person name="Honda K."/>
            <person name="Sakurai N."/>
            <person name="Takahashi Y."/>
            <person name="Watada M."/>
            <person name="Katoh T."/>
            <person name="Gotoh A."/>
            <person name="Gotoh Y."/>
            <person name="Taniguchi I."/>
            <person name="Nakamura K."/>
            <person name="Hayashi T."/>
            <person name="Katayama T."/>
            <person name="Uemura T."/>
            <person name="Hattori Y."/>
        </authorList>
    </citation>
    <scope>NUCLEOTIDE SEQUENCE [LARGE SCALE GENOMIC DNA]</scope>
    <source>
        <strain evidence="1 2">PK-24</strain>
    </source>
</reference>
<protein>
    <recommendedName>
        <fullName evidence="3">Cleavage/polyadenylation specificity factor A subunit N-terminal domain-containing protein</fullName>
    </recommendedName>
</protein>
<organism evidence="1 2">
    <name type="scientific">Pichia kluyveri</name>
    <name type="common">Yeast</name>
    <dbReference type="NCBI Taxonomy" id="36015"/>
    <lineage>
        <taxon>Eukaryota</taxon>
        <taxon>Fungi</taxon>
        <taxon>Dikarya</taxon>
        <taxon>Ascomycota</taxon>
        <taxon>Saccharomycotina</taxon>
        <taxon>Pichiomycetes</taxon>
        <taxon>Pichiales</taxon>
        <taxon>Pichiaceae</taxon>
        <taxon>Pichia</taxon>
    </lineage>
</organism>
<dbReference type="AlphaFoldDB" id="A0AAV5QXW7"/>
<comment type="caution">
    <text evidence="1">The sequence shown here is derived from an EMBL/GenBank/DDBJ whole genome shotgun (WGS) entry which is preliminary data.</text>
</comment>
<evidence type="ECO:0000313" key="1">
    <source>
        <dbReference type="EMBL" id="GMM43647.1"/>
    </source>
</evidence>
<accession>A0AAV5QXW7</accession>
<evidence type="ECO:0000313" key="2">
    <source>
        <dbReference type="Proteomes" id="UP001378960"/>
    </source>
</evidence>
<dbReference type="Proteomes" id="UP001378960">
    <property type="component" value="Unassembled WGS sequence"/>
</dbReference>
<sequence length="875" mass="102064">MSSLILDNVFHSHPISGTFHNDLLLVQGLPPFHISFSISSFSISSNRFTLSSFNAYSRITAFNSLPVGSTGIYWLLVLTETNDFYVLSLQRKKSRTNDNDNDKFIHNLKNTAEPLNEFFQLKVVKHINILEISLKKLNKQSSIDKLLSRKYVNTLSKTFIEVDPSGRFIYISTRPGFIEVLEFLNTKDDIFQMISDNTYPSNENLLKLPKYTIFEDLQSFWINDDIIINMNSFNNSYVQLITKSIDMSYNLSFYQLIKSGKSWNFKKNKLVHRFDSKPDLIIPFNYFSIFCFNDHHIIYPIPEIDLSYTQIKDDDTISLQLNRLINKLSLNSGLHTSLIAYHRLNDNSIILVTSNLDIYLLQLSYDYIPSEYEISINSSIRKRTRSNDVEYSNSIISIEDWSIKQINDFKPKISNHFIQLNETIVNDITIPSIKILIPYQFSKTSISDSLIDNNDDVYFAQNSHSSTISIPSLNINVEHHEILKFFKLNLYIVALVKSQTDIISNTFKEFIKIYDNDVCVATYQLEEGINVTNMKQVENFKSFLPEYNDFTNEDVYNLEKLLNNSFLVLTESFNYDDYVDDDDYFKRNRTEILLFIINEYKELELKTMSILNYRITCFDQLDNRTFILWGYKMQFNLALEIFKNDVENKLDFKFIITLSKKVPQVENHITITKKLKKKMSILIDPFAGIYLTRIDTSNKVIKPKLLFKWKLISAIDVYSEDFIIFGDYFGNLFTINVNYGEKIPSLEIHSMFNLCNSPITTISSYKNTKIEGNRYKLCTIGTDDGNIYNLIGNYKNNAELTKLTKLNNKMVISQIKENFEYIANPFTIDTKKKDPIKHNIDLFKLRIDHFLKTSLLTDLPLDNYDESKEISIIIN</sequence>